<evidence type="ECO:0000313" key="4">
    <source>
        <dbReference type="EMBL" id="ORE07955.1"/>
    </source>
</evidence>
<dbReference type="PANTHER" id="PTHR31234:SF2">
    <property type="entry name" value="OS05G0199100 PROTEIN"/>
    <property type="match status" value="1"/>
</dbReference>
<proteinExistence type="predicted"/>
<sequence>MSHLPVDPFQQRQIVYEEHDPYRVTKKNARTIDSDSSEFDIVHSRTASDSSTSKLYNSAAVMTEYDDPYRKHKPFNREPERANSYLPYSHHRRDPNQPPALPIYIEDYIPHTSTSLGVNSMLHDSLTEQINSTSTVVKQPTYDKESMIEELSKKRKRKRNQRCCGLKSTIATIVLLLVILAIICYFVWPRVPSLSVADVDDNVDIQVSLNTTKKSISTQWKMNLTADNSANWVPTRIASIDLQIYDESTTANFGNGSSGFMILPPRKRTSIIIPMTIHYEPDSVNDTTFQHLYNACNIQSVPNAPSENRQDVLNVTLHVSYHIAGIVWTPTTNITVHRLICPRS</sequence>
<evidence type="ECO:0000256" key="3">
    <source>
        <dbReference type="SAM" id="Phobius"/>
    </source>
</evidence>
<dbReference type="GO" id="GO:0016020">
    <property type="term" value="C:membrane"/>
    <property type="evidence" value="ECO:0007669"/>
    <property type="project" value="UniProtKB-SubCell"/>
</dbReference>
<evidence type="ECO:0000256" key="2">
    <source>
        <dbReference type="ARBA" id="ARBA00023136"/>
    </source>
</evidence>
<gene>
    <name evidence="4" type="ORF">BCV72DRAFT_249146</name>
</gene>
<evidence type="ECO:0000256" key="1">
    <source>
        <dbReference type="ARBA" id="ARBA00004370"/>
    </source>
</evidence>
<reference evidence="4" key="1">
    <citation type="journal article" date="2016" name="Proc. Natl. Acad. Sci. U.S.A.">
        <title>Lipid metabolic changes in an early divergent fungus govern the establishment of a mutualistic symbiosis with endobacteria.</title>
        <authorList>
            <person name="Lastovetsky O.A."/>
            <person name="Gaspar M.L."/>
            <person name="Mondo S.J."/>
            <person name="LaButti K.M."/>
            <person name="Sandor L."/>
            <person name="Grigoriev I.V."/>
            <person name="Henry S.A."/>
            <person name="Pawlowska T.E."/>
        </authorList>
    </citation>
    <scope>NUCLEOTIDE SEQUENCE [LARGE SCALE GENOMIC DNA]</scope>
    <source>
        <strain evidence="4">ATCC 52814</strain>
    </source>
</reference>
<dbReference type="AlphaFoldDB" id="A0A1X0R7D9"/>
<accession>A0A1X0R7D9</accession>
<dbReference type="PANTHER" id="PTHR31234">
    <property type="entry name" value="LATE EMBRYOGENESIS ABUNDANT (LEA) HYDROXYPROLINE-RICH GLYCOPROTEIN FAMILY"/>
    <property type="match status" value="1"/>
</dbReference>
<keyword evidence="3" id="KW-1133">Transmembrane helix</keyword>
<protein>
    <recommendedName>
        <fullName evidence="5">Late embryogenesis abundant protein LEA-2 subgroup domain-containing protein</fullName>
    </recommendedName>
</protein>
<dbReference type="EMBL" id="KV921896">
    <property type="protein sequence ID" value="ORE07955.1"/>
    <property type="molecule type" value="Genomic_DNA"/>
</dbReference>
<dbReference type="VEuPathDB" id="FungiDB:BCV72DRAFT_249146"/>
<evidence type="ECO:0008006" key="5">
    <source>
        <dbReference type="Google" id="ProtNLM"/>
    </source>
</evidence>
<dbReference type="GO" id="GO:0098542">
    <property type="term" value="P:defense response to other organism"/>
    <property type="evidence" value="ECO:0007669"/>
    <property type="project" value="InterPro"/>
</dbReference>
<organism evidence="4">
    <name type="scientific">Rhizopus microsporus var. microsporus</name>
    <dbReference type="NCBI Taxonomy" id="86635"/>
    <lineage>
        <taxon>Eukaryota</taxon>
        <taxon>Fungi</taxon>
        <taxon>Fungi incertae sedis</taxon>
        <taxon>Mucoromycota</taxon>
        <taxon>Mucoromycotina</taxon>
        <taxon>Mucoromycetes</taxon>
        <taxon>Mucorales</taxon>
        <taxon>Mucorineae</taxon>
        <taxon>Rhizopodaceae</taxon>
        <taxon>Rhizopus</taxon>
    </lineage>
</organism>
<dbReference type="OrthoDB" id="5582002at2759"/>
<name>A0A1X0R7D9_RHIZD</name>
<dbReference type="InterPro" id="IPR044839">
    <property type="entry name" value="NDR1-like"/>
</dbReference>
<keyword evidence="2 3" id="KW-0472">Membrane</keyword>
<keyword evidence="3" id="KW-0812">Transmembrane</keyword>
<feature type="transmembrane region" description="Helical" evidence="3">
    <location>
        <begin position="164"/>
        <end position="188"/>
    </location>
</feature>
<dbReference type="Proteomes" id="UP000242414">
    <property type="component" value="Unassembled WGS sequence"/>
</dbReference>
<comment type="subcellular location">
    <subcellularLocation>
        <location evidence="1">Membrane</location>
    </subcellularLocation>
</comment>